<evidence type="ECO:0000313" key="1">
    <source>
        <dbReference type="EMBL" id="KAJ8417077.1"/>
    </source>
</evidence>
<name>A0AAD7T9X5_9TELE</name>
<dbReference type="Proteomes" id="UP001221898">
    <property type="component" value="Unassembled WGS sequence"/>
</dbReference>
<dbReference type="EMBL" id="JAINUG010000004">
    <property type="protein sequence ID" value="KAJ8417077.1"/>
    <property type="molecule type" value="Genomic_DNA"/>
</dbReference>
<sequence>MTPRLCIFDPTSAQLKEMTGTFFHGSRRPFTEAAAPSPPLIEMRAVWGCLTNSTGESEDEFGLIRSRTRDNKRVASQITGLILTLWHCSLPGTAEPPGAPSNSGPCGGWHS</sequence>
<keyword evidence="2" id="KW-1185">Reference proteome</keyword>
<dbReference type="AlphaFoldDB" id="A0AAD7T9X5"/>
<accession>A0AAD7T9X5</accession>
<proteinExistence type="predicted"/>
<protein>
    <submittedName>
        <fullName evidence="1">Uncharacterized protein</fullName>
    </submittedName>
</protein>
<organism evidence="1 2">
    <name type="scientific">Aldrovandia affinis</name>
    <dbReference type="NCBI Taxonomy" id="143900"/>
    <lineage>
        <taxon>Eukaryota</taxon>
        <taxon>Metazoa</taxon>
        <taxon>Chordata</taxon>
        <taxon>Craniata</taxon>
        <taxon>Vertebrata</taxon>
        <taxon>Euteleostomi</taxon>
        <taxon>Actinopterygii</taxon>
        <taxon>Neopterygii</taxon>
        <taxon>Teleostei</taxon>
        <taxon>Notacanthiformes</taxon>
        <taxon>Halosauridae</taxon>
        <taxon>Aldrovandia</taxon>
    </lineage>
</organism>
<reference evidence="1" key="1">
    <citation type="journal article" date="2023" name="Science">
        <title>Genome structures resolve the early diversification of teleost fishes.</title>
        <authorList>
            <person name="Parey E."/>
            <person name="Louis A."/>
            <person name="Montfort J."/>
            <person name="Bouchez O."/>
            <person name="Roques C."/>
            <person name="Iampietro C."/>
            <person name="Lluch J."/>
            <person name="Castinel A."/>
            <person name="Donnadieu C."/>
            <person name="Desvignes T."/>
            <person name="Floi Bucao C."/>
            <person name="Jouanno E."/>
            <person name="Wen M."/>
            <person name="Mejri S."/>
            <person name="Dirks R."/>
            <person name="Jansen H."/>
            <person name="Henkel C."/>
            <person name="Chen W.J."/>
            <person name="Zahm M."/>
            <person name="Cabau C."/>
            <person name="Klopp C."/>
            <person name="Thompson A.W."/>
            <person name="Robinson-Rechavi M."/>
            <person name="Braasch I."/>
            <person name="Lecointre G."/>
            <person name="Bobe J."/>
            <person name="Postlethwait J.H."/>
            <person name="Berthelot C."/>
            <person name="Roest Crollius H."/>
            <person name="Guiguen Y."/>
        </authorList>
    </citation>
    <scope>NUCLEOTIDE SEQUENCE</scope>
    <source>
        <strain evidence="1">NC1722</strain>
    </source>
</reference>
<evidence type="ECO:0000313" key="2">
    <source>
        <dbReference type="Proteomes" id="UP001221898"/>
    </source>
</evidence>
<gene>
    <name evidence="1" type="ORF">AAFF_G00283040</name>
</gene>
<comment type="caution">
    <text evidence="1">The sequence shown here is derived from an EMBL/GenBank/DDBJ whole genome shotgun (WGS) entry which is preliminary data.</text>
</comment>